<sequence>MTLKLGVHVSISGGISHSVDNALEIGCSAFQIFTRSPRQWKTKELTPHETDIFKEKLDNSPINPKSVVVHMPYLPNLSAPTSEMYEKSILVLTDEVTRCNMLGVPYLIIHLGSHLGQGPKNGINQLVNACRKSLDAYSDLGLPRNKVKILLENSAGQKNSIGSRIEEIQSIFHILGQNDFGLCLDTCHLFAAGYDLSTGSNVSTLIDLVDSSIGLENLKIIHLNDSKGDLGSNLDRHYHVGLGKIGEGGLKSLINNKKLSQVPFIMETPIDSIRNDADNLEFVRNVLTDSH</sequence>
<dbReference type="SMART" id="SM00518">
    <property type="entry name" value="AP2Ec"/>
    <property type="match status" value="1"/>
</dbReference>
<dbReference type="OrthoDB" id="33250at2157"/>
<feature type="domain" description="Xylose isomerase-like TIM barrel" evidence="8">
    <location>
        <begin position="19"/>
        <end position="280"/>
    </location>
</feature>
<evidence type="ECO:0000256" key="5">
    <source>
        <dbReference type="ARBA" id="ARBA00022833"/>
    </source>
</evidence>
<gene>
    <name evidence="9" type="primary">endoIV</name>
    <name evidence="7" type="synonym">nfo</name>
    <name evidence="9" type="ORF">NARC_140003</name>
</gene>
<keyword evidence="10" id="KW-1185">Reference proteome</keyword>
<keyword evidence="5 7" id="KW-0862">Zinc</keyword>
<feature type="binding site" evidence="7">
    <location>
        <position position="188"/>
    </location>
    <ligand>
        <name>Zn(2+)</name>
        <dbReference type="ChEBI" id="CHEBI:29105"/>
        <label>3</label>
    </ligand>
</feature>
<evidence type="ECO:0000256" key="1">
    <source>
        <dbReference type="ARBA" id="ARBA00005340"/>
    </source>
</evidence>
<evidence type="ECO:0000259" key="8">
    <source>
        <dbReference type="Pfam" id="PF01261"/>
    </source>
</evidence>
<dbReference type="GO" id="GO:0006284">
    <property type="term" value="P:base-excision repair"/>
    <property type="evidence" value="ECO:0007669"/>
    <property type="project" value="TreeGrafter"/>
</dbReference>
<feature type="binding site" evidence="7">
    <location>
        <position position="222"/>
    </location>
    <ligand>
        <name>Zn(2+)</name>
        <dbReference type="ChEBI" id="CHEBI:29105"/>
        <label>2</label>
    </ligand>
</feature>
<dbReference type="AlphaFoldDB" id="A0A557SSI1"/>
<dbReference type="CDD" id="cd00019">
    <property type="entry name" value="AP2Ec"/>
    <property type="match status" value="1"/>
</dbReference>
<proteinExistence type="inferred from homology"/>
<dbReference type="PANTHER" id="PTHR21445">
    <property type="entry name" value="ENDONUCLEASE IV ENDODEOXYRIBONUCLEASE IV"/>
    <property type="match status" value="1"/>
</dbReference>
<dbReference type="Gene3D" id="3.20.20.150">
    <property type="entry name" value="Divalent-metal-dependent TIM barrel enzymes"/>
    <property type="match status" value="1"/>
</dbReference>
<protein>
    <recommendedName>
        <fullName evidence="7">Probable endonuclease 4</fullName>
        <ecNumber evidence="7">3.1.21.2</ecNumber>
    </recommendedName>
    <alternativeName>
        <fullName evidence="7">Endodeoxyribonuclease IV</fullName>
    </alternativeName>
    <alternativeName>
        <fullName evidence="7">Endonuclease IV</fullName>
    </alternativeName>
</protein>
<dbReference type="InterPro" id="IPR036237">
    <property type="entry name" value="Xyl_isomerase-like_sf"/>
</dbReference>
<keyword evidence="2 7" id="KW-0479">Metal-binding</keyword>
<feature type="binding site" evidence="7">
    <location>
        <position position="237"/>
    </location>
    <ligand>
        <name>Zn(2+)</name>
        <dbReference type="ChEBI" id="CHEBI:29105"/>
        <label>3</label>
    </ligand>
</feature>
<keyword evidence="4 7" id="KW-0378">Hydrolase</keyword>
<dbReference type="InterPro" id="IPR013022">
    <property type="entry name" value="Xyl_isomerase-like_TIM-brl"/>
</dbReference>
<feature type="binding site" evidence="7">
    <location>
        <position position="235"/>
    </location>
    <ligand>
        <name>Zn(2+)</name>
        <dbReference type="ChEBI" id="CHEBI:29105"/>
        <label>3</label>
    </ligand>
</feature>
<keyword evidence="9" id="KW-0456">Lyase</keyword>
<dbReference type="PROSITE" id="PS51432">
    <property type="entry name" value="AP_NUCLEASE_F2_4"/>
    <property type="match status" value="1"/>
</dbReference>
<keyword evidence="6 7" id="KW-0234">DNA repair</keyword>
<evidence type="ECO:0000256" key="3">
    <source>
        <dbReference type="ARBA" id="ARBA00022763"/>
    </source>
</evidence>
<evidence type="ECO:0000256" key="4">
    <source>
        <dbReference type="ARBA" id="ARBA00022801"/>
    </source>
</evidence>
<dbReference type="HAMAP" id="MF_00152">
    <property type="entry name" value="Nfo"/>
    <property type="match status" value="1"/>
</dbReference>
<feature type="binding site" evidence="7">
    <location>
        <position position="152"/>
    </location>
    <ligand>
        <name>Zn(2+)</name>
        <dbReference type="ChEBI" id="CHEBI:29105"/>
        <label>2</label>
    </ligand>
</feature>
<evidence type="ECO:0000313" key="10">
    <source>
        <dbReference type="Proteomes" id="UP000315289"/>
    </source>
</evidence>
<dbReference type="InterPro" id="IPR001719">
    <property type="entry name" value="AP_endonuc_2"/>
</dbReference>
<keyword evidence="3 7" id="KW-0227">DNA damage</keyword>
<feature type="binding site" evidence="7">
    <location>
        <position position="152"/>
    </location>
    <ligand>
        <name>Zn(2+)</name>
        <dbReference type="ChEBI" id="CHEBI:29105"/>
        <label>1</label>
    </ligand>
</feature>
<feature type="binding site" evidence="7">
    <location>
        <position position="185"/>
    </location>
    <ligand>
        <name>Zn(2+)</name>
        <dbReference type="ChEBI" id="CHEBI:29105"/>
        <label>2</label>
    </ligand>
</feature>
<dbReference type="GO" id="GO:0016829">
    <property type="term" value="F:lyase activity"/>
    <property type="evidence" value="ECO:0007669"/>
    <property type="project" value="UniProtKB-KW"/>
</dbReference>
<dbReference type="InterPro" id="IPR018246">
    <property type="entry name" value="AP_endonuc_F2_Zn_BS"/>
</dbReference>
<dbReference type="GO" id="GO:0003677">
    <property type="term" value="F:DNA binding"/>
    <property type="evidence" value="ECO:0007669"/>
    <property type="project" value="InterPro"/>
</dbReference>
<dbReference type="GO" id="GO:0008081">
    <property type="term" value="F:phosphoric diester hydrolase activity"/>
    <property type="evidence" value="ECO:0007669"/>
    <property type="project" value="TreeGrafter"/>
</dbReference>
<feature type="binding site" evidence="7">
    <location>
        <position position="267"/>
    </location>
    <ligand>
        <name>Zn(2+)</name>
        <dbReference type="ChEBI" id="CHEBI:29105"/>
        <label>2</label>
    </ligand>
</feature>
<dbReference type="NCBIfam" id="TIGR00587">
    <property type="entry name" value="nfo"/>
    <property type="match status" value="1"/>
</dbReference>
<comment type="catalytic activity">
    <reaction evidence="7">
        <text>Endonucleolytic cleavage to 5'-phosphooligonucleotide end-products.</text>
        <dbReference type="EC" id="3.1.21.2"/>
    </reaction>
</comment>
<evidence type="ECO:0000256" key="6">
    <source>
        <dbReference type="ARBA" id="ARBA00023204"/>
    </source>
</evidence>
<dbReference type="PROSITE" id="PS00731">
    <property type="entry name" value="AP_NUCLEASE_F2_3"/>
    <property type="match status" value="1"/>
</dbReference>
<dbReference type="GO" id="GO:0003906">
    <property type="term" value="F:DNA-(apurinic or apyrimidinic site) endonuclease activity"/>
    <property type="evidence" value="ECO:0007669"/>
    <property type="project" value="TreeGrafter"/>
</dbReference>
<organism evidence="9 10">
    <name type="scientific">Candidatus Nitrosocosmicus arcticus</name>
    <dbReference type="NCBI Taxonomy" id="2035267"/>
    <lineage>
        <taxon>Archaea</taxon>
        <taxon>Nitrososphaerota</taxon>
        <taxon>Nitrososphaeria</taxon>
        <taxon>Nitrososphaerales</taxon>
        <taxon>Nitrososphaeraceae</taxon>
        <taxon>Candidatus Nitrosocosmicus</taxon>
    </lineage>
</organism>
<evidence type="ECO:0000256" key="2">
    <source>
        <dbReference type="ARBA" id="ARBA00022723"/>
    </source>
</evidence>
<dbReference type="EMBL" id="VOAH01000014">
    <property type="protein sequence ID" value="TVP39548.1"/>
    <property type="molecule type" value="Genomic_DNA"/>
</dbReference>
<comment type="cofactor">
    <cofactor evidence="7">
        <name>Zn(2+)</name>
        <dbReference type="ChEBI" id="CHEBI:29105"/>
    </cofactor>
    <text evidence="7">Binds 3 Zn(2+) ions.</text>
</comment>
<comment type="similarity">
    <text evidence="1 7">Belongs to the AP endonuclease 2 family.</text>
</comment>
<dbReference type="EC" id="3.1.21.2" evidence="7"/>
<name>A0A557SSI1_9ARCH</name>
<comment type="caution">
    <text evidence="9">The sequence shown here is derived from an EMBL/GenBank/DDBJ whole genome shotgun (WGS) entry which is preliminary data.</text>
</comment>
<feature type="binding site" evidence="7">
    <location>
        <position position="70"/>
    </location>
    <ligand>
        <name>Zn(2+)</name>
        <dbReference type="ChEBI" id="CHEBI:29105"/>
        <label>1</label>
    </ligand>
</feature>
<dbReference type="Proteomes" id="UP000315289">
    <property type="component" value="Unassembled WGS sequence"/>
</dbReference>
<dbReference type="SUPFAM" id="SSF51658">
    <property type="entry name" value="Xylose isomerase-like"/>
    <property type="match status" value="1"/>
</dbReference>
<dbReference type="PANTHER" id="PTHR21445:SF0">
    <property type="entry name" value="APURINIC-APYRIMIDINIC ENDONUCLEASE"/>
    <property type="match status" value="1"/>
</dbReference>
<dbReference type="Pfam" id="PF01261">
    <property type="entry name" value="AP_endonuc_2"/>
    <property type="match status" value="1"/>
</dbReference>
<keyword evidence="7" id="KW-0540">Nuclease</keyword>
<dbReference type="GO" id="GO:0008833">
    <property type="term" value="F:deoxyribonuclease IV (phage-T4-induced) activity"/>
    <property type="evidence" value="ECO:0007669"/>
    <property type="project" value="UniProtKB-UniRule"/>
</dbReference>
<dbReference type="GO" id="GO:0008270">
    <property type="term" value="F:zinc ion binding"/>
    <property type="evidence" value="ECO:0007669"/>
    <property type="project" value="UniProtKB-UniRule"/>
</dbReference>
<accession>A0A557SSI1</accession>
<dbReference type="PROSITE" id="PS00730">
    <property type="entry name" value="AP_NUCLEASE_F2_2"/>
    <property type="match status" value="1"/>
</dbReference>
<comment type="function">
    <text evidence="7">Endonuclease IV plays a role in DNA repair. It cleaves phosphodiester bonds at apurinic or apyrimidinic (AP) sites, generating a 3'-hydroxyl group and a 5'-terminal sugar phosphate.</text>
</comment>
<evidence type="ECO:0000256" key="7">
    <source>
        <dbReference type="HAMAP-Rule" id="MF_00152"/>
    </source>
</evidence>
<dbReference type="RefSeq" id="WP_144733286.1">
    <property type="nucleotide sequence ID" value="NZ_ML675589.1"/>
</dbReference>
<reference evidence="9 10" key="1">
    <citation type="journal article" date="2019" name="Front. Microbiol.">
        <title>Ammonia Oxidation by the Arctic Terrestrial Thaumarchaeote Candidatus Nitrosocosmicus arcticus Is Stimulated by Increasing Temperatures.</title>
        <authorList>
            <person name="Alves R.J.E."/>
            <person name="Kerou M."/>
            <person name="Zappe A."/>
            <person name="Bittner R."/>
            <person name="Abby S.S."/>
            <person name="Schmidt H.A."/>
            <person name="Pfeifer K."/>
            <person name="Schleper C."/>
        </authorList>
    </citation>
    <scope>NUCLEOTIDE SEQUENCE [LARGE SCALE GENOMIC DNA]</scope>
    <source>
        <strain evidence="9 10">Kfb</strain>
    </source>
</reference>
<evidence type="ECO:0000313" key="9">
    <source>
        <dbReference type="EMBL" id="TVP39548.1"/>
    </source>
</evidence>
<dbReference type="FunFam" id="3.20.20.150:FF:000001">
    <property type="entry name" value="Probable endonuclease 4"/>
    <property type="match status" value="1"/>
</dbReference>
<keyword evidence="7 9" id="KW-0255">Endonuclease</keyword>
<feature type="binding site" evidence="7">
    <location>
        <position position="110"/>
    </location>
    <ligand>
        <name>Zn(2+)</name>
        <dbReference type="ChEBI" id="CHEBI:29105"/>
        <label>1</label>
    </ligand>
</feature>